<dbReference type="PANTHER" id="PTHR43280">
    <property type="entry name" value="ARAC-FAMILY TRANSCRIPTIONAL REGULATOR"/>
    <property type="match status" value="1"/>
</dbReference>
<dbReference type="InterPro" id="IPR020449">
    <property type="entry name" value="Tscrpt_reg_AraC-type_HTH"/>
</dbReference>
<name>A0ABS7CK35_9BACL</name>
<dbReference type="InterPro" id="IPR009057">
    <property type="entry name" value="Homeodomain-like_sf"/>
</dbReference>
<keyword evidence="1" id="KW-0805">Transcription regulation</keyword>
<evidence type="ECO:0000256" key="3">
    <source>
        <dbReference type="ARBA" id="ARBA00023163"/>
    </source>
</evidence>
<comment type="caution">
    <text evidence="5">The sequence shown here is derived from an EMBL/GenBank/DDBJ whole genome shotgun (WGS) entry which is preliminary data.</text>
</comment>
<dbReference type="InterPro" id="IPR018060">
    <property type="entry name" value="HTH_AraC"/>
</dbReference>
<evidence type="ECO:0000259" key="4">
    <source>
        <dbReference type="PROSITE" id="PS01124"/>
    </source>
</evidence>
<dbReference type="SMART" id="SM00342">
    <property type="entry name" value="HTH_ARAC"/>
    <property type="match status" value="1"/>
</dbReference>
<sequence>IQHFCIGMVERSEDVLLEFGIEPDARTAVEIRETMLSSLILTDMMKSLERYLLDNAEEIRRLLSQSPKRLVAETKQIIDREYASELTLQTLAKRLNVNYSYLSRLIKKETGVNFTDMLWECRIEAAKVKLLKDDLKAYEIAYAVGFKDSAHFSMLFKKMAGCTPSEYKRQSGGKLQ</sequence>
<keyword evidence="3" id="KW-0804">Transcription</keyword>
<evidence type="ECO:0000256" key="2">
    <source>
        <dbReference type="ARBA" id="ARBA00023125"/>
    </source>
</evidence>
<feature type="non-terminal residue" evidence="5">
    <location>
        <position position="1"/>
    </location>
</feature>
<accession>A0ABS7CK35</accession>
<evidence type="ECO:0000313" key="5">
    <source>
        <dbReference type="EMBL" id="MBW7461045.1"/>
    </source>
</evidence>
<evidence type="ECO:0000256" key="1">
    <source>
        <dbReference type="ARBA" id="ARBA00023015"/>
    </source>
</evidence>
<dbReference type="Gene3D" id="1.10.10.60">
    <property type="entry name" value="Homeodomain-like"/>
    <property type="match status" value="2"/>
</dbReference>
<reference evidence="5 6" key="1">
    <citation type="submission" date="2021-07" db="EMBL/GenBank/DDBJ databases">
        <title>Paenibacillus radiodurans sp. nov., isolated from the southeastern edge of Tengger Desert.</title>
        <authorList>
            <person name="Zhang G."/>
        </authorList>
    </citation>
    <scope>NUCLEOTIDE SEQUENCE [LARGE SCALE GENOMIC DNA]</scope>
    <source>
        <strain evidence="5 6">CCM 7311</strain>
    </source>
</reference>
<organism evidence="5 6">
    <name type="scientific">Paenibacillus sepulcri</name>
    <dbReference type="NCBI Taxonomy" id="359917"/>
    <lineage>
        <taxon>Bacteria</taxon>
        <taxon>Bacillati</taxon>
        <taxon>Bacillota</taxon>
        <taxon>Bacilli</taxon>
        <taxon>Bacillales</taxon>
        <taxon>Paenibacillaceae</taxon>
        <taxon>Paenibacillus</taxon>
    </lineage>
</organism>
<gene>
    <name evidence="5" type="ORF">K0U00_44010</name>
</gene>
<dbReference type="Pfam" id="PF12833">
    <property type="entry name" value="HTH_18"/>
    <property type="match status" value="1"/>
</dbReference>
<dbReference type="EMBL" id="JAHZIK010002648">
    <property type="protein sequence ID" value="MBW7461045.1"/>
    <property type="molecule type" value="Genomic_DNA"/>
</dbReference>
<dbReference type="Proteomes" id="UP001519887">
    <property type="component" value="Unassembled WGS sequence"/>
</dbReference>
<keyword evidence="6" id="KW-1185">Reference proteome</keyword>
<feature type="domain" description="HTH araC/xylS-type" evidence="4">
    <location>
        <begin position="72"/>
        <end position="170"/>
    </location>
</feature>
<dbReference type="PROSITE" id="PS01124">
    <property type="entry name" value="HTH_ARAC_FAMILY_2"/>
    <property type="match status" value="1"/>
</dbReference>
<proteinExistence type="predicted"/>
<protein>
    <submittedName>
        <fullName evidence="5">AraC family transcriptional regulator</fullName>
    </submittedName>
</protein>
<dbReference type="PANTHER" id="PTHR43280:SF2">
    <property type="entry name" value="HTH-TYPE TRANSCRIPTIONAL REGULATOR EXSA"/>
    <property type="match status" value="1"/>
</dbReference>
<evidence type="ECO:0000313" key="6">
    <source>
        <dbReference type="Proteomes" id="UP001519887"/>
    </source>
</evidence>
<dbReference type="SUPFAM" id="SSF46689">
    <property type="entry name" value="Homeodomain-like"/>
    <property type="match status" value="2"/>
</dbReference>
<keyword evidence="2" id="KW-0238">DNA-binding</keyword>
<dbReference type="PRINTS" id="PR00032">
    <property type="entry name" value="HTHARAC"/>
</dbReference>